<dbReference type="EMBL" id="GBRH01191797">
    <property type="protein sequence ID" value="JAE06099.1"/>
    <property type="molecule type" value="Transcribed_RNA"/>
</dbReference>
<keyword evidence="1" id="KW-0396">Initiation factor</keyword>
<reference evidence="1" key="1">
    <citation type="submission" date="2014-09" db="EMBL/GenBank/DDBJ databases">
        <authorList>
            <person name="Magalhaes I.L.F."/>
            <person name="Oliveira U."/>
            <person name="Santos F.R."/>
            <person name="Vidigal T.H.D.A."/>
            <person name="Brescovit A.D."/>
            <person name="Santos A.J."/>
        </authorList>
    </citation>
    <scope>NUCLEOTIDE SEQUENCE</scope>
    <source>
        <tissue evidence="1">Shoot tissue taken approximately 20 cm above the soil surface</tissue>
    </source>
</reference>
<dbReference type="AlphaFoldDB" id="A0A0A9F4K1"/>
<keyword evidence="1" id="KW-0648">Protein biosynthesis</keyword>
<dbReference type="GO" id="GO:0003743">
    <property type="term" value="F:translation initiation factor activity"/>
    <property type="evidence" value="ECO:0007669"/>
    <property type="project" value="UniProtKB-KW"/>
</dbReference>
<organism evidence="1">
    <name type="scientific">Arundo donax</name>
    <name type="common">Giant reed</name>
    <name type="synonym">Donax arundinaceus</name>
    <dbReference type="NCBI Taxonomy" id="35708"/>
    <lineage>
        <taxon>Eukaryota</taxon>
        <taxon>Viridiplantae</taxon>
        <taxon>Streptophyta</taxon>
        <taxon>Embryophyta</taxon>
        <taxon>Tracheophyta</taxon>
        <taxon>Spermatophyta</taxon>
        <taxon>Magnoliopsida</taxon>
        <taxon>Liliopsida</taxon>
        <taxon>Poales</taxon>
        <taxon>Poaceae</taxon>
        <taxon>PACMAD clade</taxon>
        <taxon>Arundinoideae</taxon>
        <taxon>Arundineae</taxon>
        <taxon>Arundo</taxon>
    </lineage>
</organism>
<accession>A0A0A9F4K1</accession>
<sequence length="39" mass="4583">MYAAACLKHKQTSIFKELISQRNSHEISFLNTFSQKRII</sequence>
<protein>
    <submittedName>
        <fullName evidence="1">Eukaryotic translation initiation factor 3 subunit 6</fullName>
    </submittedName>
</protein>
<evidence type="ECO:0000313" key="1">
    <source>
        <dbReference type="EMBL" id="JAE06099.1"/>
    </source>
</evidence>
<name>A0A0A9F4K1_ARUDO</name>
<proteinExistence type="predicted"/>
<reference evidence="1" key="2">
    <citation type="journal article" date="2015" name="Data Brief">
        <title>Shoot transcriptome of the giant reed, Arundo donax.</title>
        <authorList>
            <person name="Barrero R.A."/>
            <person name="Guerrero F.D."/>
            <person name="Moolhuijzen P."/>
            <person name="Goolsby J.A."/>
            <person name="Tidwell J."/>
            <person name="Bellgard S.E."/>
            <person name="Bellgard M.I."/>
        </authorList>
    </citation>
    <scope>NUCLEOTIDE SEQUENCE</scope>
    <source>
        <tissue evidence="1">Shoot tissue taken approximately 20 cm above the soil surface</tissue>
    </source>
</reference>